<evidence type="ECO:0000313" key="2">
    <source>
        <dbReference type="Proteomes" id="UP001501594"/>
    </source>
</evidence>
<dbReference type="RefSeq" id="WP_344793405.1">
    <property type="nucleotide sequence ID" value="NZ_BAABAU010000001.1"/>
</dbReference>
<proteinExistence type="predicted"/>
<comment type="caution">
    <text evidence="1">The sequence shown here is derived from an EMBL/GenBank/DDBJ whole genome shotgun (WGS) entry which is preliminary data.</text>
</comment>
<sequence>MSDGSIDTKWWATIGEALLVDRWAAANPDRANRFGRERPDPRYP</sequence>
<organism evidence="1 2">
    <name type="scientific">Frondihabitans peucedani</name>
    <dbReference type="NCBI Taxonomy" id="598626"/>
    <lineage>
        <taxon>Bacteria</taxon>
        <taxon>Bacillati</taxon>
        <taxon>Actinomycetota</taxon>
        <taxon>Actinomycetes</taxon>
        <taxon>Micrococcales</taxon>
        <taxon>Microbacteriaceae</taxon>
        <taxon>Frondihabitans</taxon>
    </lineage>
</organism>
<name>A0ABP8DY67_9MICO</name>
<accession>A0ABP8DY67</accession>
<dbReference type="EMBL" id="BAABAU010000001">
    <property type="protein sequence ID" value="GAA4264829.1"/>
    <property type="molecule type" value="Genomic_DNA"/>
</dbReference>
<evidence type="ECO:0000313" key="1">
    <source>
        <dbReference type="EMBL" id="GAA4264829.1"/>
    </source>
</evidence>
<keyword evidence="2" id="KW-1185">Reference proteome</keyword>
<reference evidence="2" key="1">
    <citation type="journal article" date="2019" name="Int. J. Syst. Evol. Microbiol.">
        <title>The Global Catalogue of Microorganisms (GCM) 10K type strain sequencing project: providing services to taxonomists for standard genome sequencing and annotation.</title>
        <authorList>
            <consortium name="The Broad Institute Genomics Platform"/>
            <consortium name="The Broad Institute Genome Sequencing Center for Infectious Disease"/>
            <person name="Wu L."/>
            <person name="Ma J."/>
        </authorList>
    </citation>
    <scope>NUCLEOTIDE SEQUENCE [LARGE SCALE GENOMIC DNA]</scope>
    <source>
        <strain evidence="2">JCM 17442</strain>
    </source>
</reference>
<protein>
    <submittedName>
        <fullName evidence="1">Uncharacterized protein</fullName>
    </submittedName>
</protein>
<gene>
    <name evidence="1" type="ORF">GCM10022256_04410</name>
</gene>
<dbReference type="Proteomes" id="UP001501594">
    <property type="component" value="Unassembled WGS sequence"/>
</dbReference>